<feature type="chain" id="PRO_5047115788" evidence="1">
    <location>
        <begin position="20"/>
        <end position="173"/>
    </location>
</feature>
<protein>
    <submittedName>
        <fullName evidence="2">DUF4252 domain-containing protein</fullName>
    </submittedName>
</protein>
<sequence>MRKLTLLLFLLFTSLYAQAQAVFEPFEKHDKVKAVVVNKKMFDLMSKIKVDPNDTNAQNYLTLIKNLDYLRVLTTVDAPTAKLLVVTTNDYLSKNPLQEITNALNNGKLVKVYVKNTKNSDLIAELLMLIEDQQSANNITVMTLSGNFSLKSLSALTDKMDLPGSEAINNLSK</sequence>
<accession>A0ABY6LW60</accession>
<gene>
    <name evidence="2" type="ORF">K5I29_07905</name>
</gene>
<name>A0ABY6LW60_9FLAO</name>
<organism evidence="2 3">
    <name type="scientific">Flavobacterium agricola</name>
    <dbReference type="NCBI Taxonomy" id="2870839"/>
    <lineage>
        <taxon>Bacteria</taxon>
        <taxon>Pseudomonadati</taxon>
        <taxon>Bacteroidota</taxon>
        <taxon>Flavobacteriia</taxon>
        <taxon>Flavobacteriales</taxon>
        <taxon>Flavobacteriaceae</taxon>
        <taxon>Flavobacterium</taxon>
    </lineage>
</organism>
<dbReference type="EMBL" id="CP081495">
    <property type="protein sequence ID" value="UYW00476.1"/>
    <property type="molecule type" value="Genomic_DNA"/>
</dbReference>
<evidence type="ECO:0000313" key="3">
    <source>
        <dbReference type="Proteomes" id="UP001163328"/>
    </source>
</evidence>
<evidence type="ECO:0000313" key="2">
    <source>
        <dbReference type="EMBL" id="UYW00476.1"/>
    </source>
</evidence>
<dbReference type="RefSeq" id="WP_264432245.1">
    <property type="nucleotide sequence ID" value="NZ_CP081495.1"/>
</dbReference>
<dbReference type="InterPro" id="IPR025348">
    <property type="entry name" value="DUF4252"/>
</dbReference>
<evidence type="ECO:0000256" key="1">
    <source>
        <dbReference type="SAM" id="SignalP"/>
    </source>
</evidence>
<proteinExistence type="predicted"/>
<feature type="signal peptide" evidence="1">
    <location>
        <begin position="1"/>
        <end position="19"/>
    </location>
</feature>
<dbReference type="Pfam" id="PF14060">
    <property type="entry name" value="DUF4252"/>
    <property type="match status" value="1"/>
</dbReference>
<dbReference type="Proteomes" id="UP001163328">
    <property type="component" value="Chromosome"/>
</dbReference>
<reference evidence="2" key="1">
    <citation type="submission" date="2021-08" db="EMBL/GenBank/DDBJ databases">
        <title>Flavobacterium sp. strain CC-SYL302.</title>
        <authorList>
            <person name="Lin S.-Y."/>
            <person name="Lee T.-H."/>
            <person name="Young C.-C."/>
        </authorList>
    </citation>
    <scope>NUCLEOTIDE SEQUENCE</scope>
    <source>
        <strain evidence="2">CC-SYL302</strain>
    </source>
</reference>
<keyword evidence="3" id="KW-1185">Reference proteome</keyword>
<keyword evidence="1" id="KW-0732">Signal</keyword>